<organism evidence="6 7">
    <name type="scientific">Allokutzneria albata</name>
    <name type="common">Kibdelosporangium albatum</name>
    <dbReference type="NCBI Taxonomy" id="211114"/>
    <lineage>
        <taxon>Bacteria</taxon>
        <taxon>Bacillati</taxon>
        <taxon>Actinomycetota</taxon>
        <taxon>Actinomycetes</taxon>
        <taxon>Pseudonocardiales</taxon>
        <taxon>Pseudonocardiaceae</taxon>
        <taxon>Allokutzneria</taxon>
    </lineage>
</organism>
<evidence type="ECO:0000313" key="7">
    <source>
        <dbReference type="Proteomes" id="UP000183376"/>
    </source>
</evidence>
<feature type="domain" description="HTH asnC-type" evidence="5">
    <location>
        <begin position="1"/>
        <end position="62"/>
    </location>
</feature>
<reference evidence="6 7" key="1">
    <citation type="submission" date="2016-10" db="EMBL/GenBank/DDBJ databases">
        <authorList>
            <person name="de Groot N.N."/>
        </authorList>
    </citation>
    <scope>NUCLEOTIDE SEQUENCE [LARGE SCALE GENOMIC DNA]</scope>
    <source>
        <strain evidence="6 7">DSM 44149</strain>
    </source>
</reference>
<dbReference type="AlphaFoldDB" id="A0A1G9Z3K5"/>
<dbReference type="PANTHER" id="PTHR30154:SF53">
    <property type="entry name" value="HTH-TYPE TRANSCRIPTIONAL REGULATOR LRPC"/>
    <property type="match status" value="1"/>
</dbReference>
<evidence type="ECO:0000256" key="4">
    <source>
        <dbReference type="SAM" id="MobiDB-lite"/>
    </source>
</evidence>
<dbReference type="InterPro" id="IPR011991">
    <property type="entry name" value="ArsR-like_HTH"/>
</dbReference>
<dbReference type="Gene3D" id="1.10.10.10">
    <property type="entry name" value="Winged helix-like DNA-binding domain superfamily/Winged helix DNA-binding domain"/>
    <property type="match status" value="1"/>
</dbReference>
<keyword evidence="1" id="KW-0805">Transcription regulation</keyword>
<dbReference type="RefSeq" id="WP_030427304.1">
    <property type="nucleotide sequence ID" value="NZ_JOEF01000002.1"/>
</dbReference>
<dbReference type="SUPFAM" id="SSF54909">
    <property type="entry name" value="Dimeric alpha+beta barrel"/>
    <property type="match status" value="1"/>
</dbReference>
<name>A0A1G9Z3K5_ALLAB</name>
<feature type="region of interest" description="Disordered" evidence="4">
    <location>
        <begin position="140"/>
        <end position="163"/>
    </location>
</feature>
<dbReference type="InterPro" id="IPR036388">
    <property type="entry name" value="WH-like_DNA-bd_sf"/>
</dbReference>
<sequence>MDAVDRRIIAALRDNGRATYADLGRQVGLSASAVHERVGKLEAAGVITGYHAMVDPSAVGLGVTALVGIQPTDTGDDDEVAAALAELPEVESCYAVAGDEAFVVKVRVATVDELERTLGRLRRIDGVARTRTTVVLSTRFEGRPNTPGSVSAPPVPTVAGPGA</sequence>
<accession>A0A1G9Z3K5</accession>
<protein>
    <submittedName>
        <fullName evidence="6">Transcriptional regulator, AsnC family</fullName>
    </submittedName>
</protein>
<dbReference type="PROSITE" id="PS50956">
    <property type="entry name" value="HTH_ASNC_2"/>
    <property type="match status" value="1"/>
</dbReference>
<dbReference type="InterPro" id="IPR019888">
    <property type="entry name" value="Tscrpt_reg_AsnC-like"/>
</dbReference>
<proteinExistence type="predicted"/>
<keyword evidence="3" id="KW-0804">Transcription</keyword>
<dbReference type="GO" id="GO:0005829">
    <property type="term" value="C:cytosol"/>
    <property type="evidence" value="ECO:0007669"/>
    <property type="project" value="TreeGrafter"/>
</dbReference>
<dbReference type="Gene3D" id="3.30.70.920">
    <property type="match status" value="1"/>
</dbReference>
<dbReference type="GO" id="GO:0043200">
    <property type="term" value="P:response to amino acid"/>
    <property type="evidence" value="ECO:0007669"/>
    <property type="project" value="TreeGrafter"/>
</dbReference>
<dbReference type="InterPro" id="IPR011008">
    <property type="entry name" value="Dimeric_a/b-barrel"/>
</dbReference>
<keyword evidence="7" id="KW-1185">Reference proteome</keyword>
<dbReference type="Pfam" id="PF13404">
    <property type="entry name" value="HTH_AsnC-type"/>
    <property type="match status" value="1"/>
</dbReference>
<dbReference type="PRINTS" id="PR00033">
    <property type="entry name" value="HTHASNC"/>
</dbReference>
<dbReference type="GO" id="GO:0043565">
    <property type="term" value="F:sequence-specific DNA binding"/>
    <property type="evidence" value="ECO:0007669"/>
    <property type="project" value="InterPro"/>
</dbReference>
<dbReference type="InterPro" id="IPR000485">
    <property type="entry name" value="AsnC-type_HTH_dom"/>
</dbReference>
<dbReference type="InterPro" id="IPR019885">
    <property type="entry name" value="Tscrpt_reg_HTH_AsnC-type_CS"/>
</dbReference>
<dbReference type="FunFam" id="1.10.10.10:FF:000186">
    <property type="entry name" value="AsnC family transcriptional regulator"/>
    <property type="match status" value="1"/>
</dbReference>
<dbReference type="CDD" id="cd00090">
    <property type="entry name" value="HTH_ARSR"/>
    <property type="match status" value="1"/>
</dbReference>
<evidence type="ECO:0000256" key="1">
    <source>
        <dbReference type="ARBA" id="ARBA00023015"/>
    </source>
</evidence>
<evidence type="ECO:0000259" key="5">
    <source>
        <dbReference type="PROSITE" id="PS50956"/>
    </source>
</evidence>
<dbReference type="eggNOG" id="COG1522">
    <property type="taxonomic scope" value="Bacteria"/>
</dbReference>
<gene>
    <name evidence="6" type="ORF">SAMN04489726_5244</name>
</gene>
<evidence type="ECO:0000256" key="2">
    <source>
        <dbReference type="ARBA" id="ARBA00023125"/>
    </source>
</evidence>
<feature type="compositionally biased region" description="Low complexity" evidence="4">
    <location>
        <begin position="146"/>
        <end position="163"/>
    </location>
</feature>
<dbReference type="SUPFAM" id="SSF46785">
    <property type="entry name" value="Winged helix' DNA-binding domain"/>
    <property type="match status" value="1"/>
</dbReference>
<dbReference type="PROSITE" id="PS00519">
    <property type="entry name" value="HTH_ASNC_1"/>
    <property type="match status" value="1"/>
</dbReference>
<dbReference type="EMBL" id="LT629701">
    <property type="protein sequence ID" value="SDN15942.1"/>
    <property type="molecule type" value="Genomic_DNA"/>
</dbReference>
<dbReference type="STRING" id="211114.SAMN04489726_5244"/>
<evidence type="ECO:0000256" key="3">
    <source>
        <dbReference type="ARBA" id="ARBA00023163"/>
    </source>
</evidence>
<dbReference type="Proteomes" id="UP000183376">
    <property type="component" value="Chromosome I"/>
</dbReference>
<keyword evidence="2" id="KW-0238">DNA-binding</keyword>
<dbReference type="OrthoDB" id="5243753at2"/>
<dbReference type="PANTHER" id="PTHR30154">
    <property type="entry name" value="LEUCINE-RESPONSIVE REGULATORY PROTEIN"/>
    <property type="match status" value="1"/>
</dbReference>
<dbReference type="InterPro" id="IPR019887">
    <property type="entry name" value="Tscrpt_reg_AsnC/Lrp_C"/>
</dbReference>
<evidence type="ECO:0000313" key="6">
    <source>
        <dbReference type="EMBL" id="SDN15942.1"/>
    </source>
</evidence>
<dbReference type="Pfam" id="PF01037">
    <property type="entry name" value="AsnC_trans_reg"/>
    <property type="match status" value="1"/>
</dbReference>
<dbReference type="InterPro" id="IPR036390">
    <property type="entry name" value="WH_DNA-bd_sf"/>
</dbReference>
<dbReference type="SMART" id="SM00344">
    <property type="entry name" value="HTH_ASNC"/>
    <property type="match status" value="1"/>
</dbReference>